<sequence length="299" mass="34305">MKATEFITERASGILFHYTSIESALAVVKSGVFQLSSVTGNKSEEQYSPKGYPFYLSLTRTSHGDYHNYVGTGAVLFKLNGDWFNSRYIVKPIDYWERSWLQSPGRTREAEDRVFSKDPTIPDGAITEIHLLLKEQEEYRSPRARELMIAAKQRGLPIFLYTDDKAWRLLDKRRAKNVADVGDVLKGPRQFGTTYRKPTDYVKPWIELIEKDNKEHLTDRAQKLLKNLRYYDRHGEDSGLAVDLSNARKPSAGDRESAVQLIKYMQANGYGNDTVKLKDALADKWNKIWDAEEKAKLAT</sequence>
<dbReference type="EMBL" id="LR797099">
    <property type="protein sequence ID" value="CAB4186920.1"/>
    <property type="molecule type" value="Genomic_DNA"/>
</dbReference>
<dbReference type="EMBL" id="LR796776">
    <property type="protein sequence ID" value="CAB4165850.1"/>
    <property type="molecule type" value="Genomic_DNA"/>
</dbReference>
<dbReference type="EMBL" id="LR797502">
    <property type="protein sequence ID" value="CAB4221396.1"/>
    <property type="molecule type" value="Genomic_DNA"/>
</dbReference>
<evidence type="ECO:0000313" key="1">
    <source>
        <dbReference type="EMBL" id="CAB4163910.1"/>
    </source>
</evidence>
<evidence type="ECO:0000313" key="3">
    <source>
        <dbReference type="EMBL" id="CAB4186920.1"/>
    </source>
</evidence>
<name>A0A6J5T2E0_9CAUD</name>
<proteinExistence type="predicted"/>
<accession>A0A6J5T2E0</accession>
<reference evidence="4" key="1">
    <citation type="submission" date="2020-05" db="EMBL/GenBank/DDBJ databases">
        <authorList>
            <person name="Chiriac C."/>
            <person name="Salcher M."/>
            <person name="Ghai R."/>
            <person name="Kavagutti S V."/>
        </authorList>
    </citation>
    <scope>NUCLEOTIDE SEQUENCE</scope>
</reference>
<organism evidence="4">
    <name type="scientific">uncultured Caudovirales phage</name>
    <dbReference type="NCBI Taxonomy" id="2100421"/>
    <lineage>
        <taxon>Viruses</taxon>
        <taxon>Duplodnaviria</taxon>
        <taxon>Heunggongvirae</taxon>
        <taxon>Uroviricota</taxon>
        <taxon>Caudoviricetes</taxon>
        <taxon>Peduoviridae</taxon>
        <taxon>Maltschvirus</taxon>
        <taxon>Maltschvirus maltsch</taxon>
    </lineage>
</organism>
<protein>
    <submittedName>
        <fullName evidence="4">Uncharacterized protein</fullName>
    </submittedName>
</protein>
<evidence type="ECO:0000313" key="2">
    <source>
        <dbReference type="EMBL" id="CAB4165850.1"/>
    </source>
</evidence>
<dbReference type="EMBL" id="LR796758">
    <property type="protein sequence ID" value="CAB4163910.1"/>
    <property type="molecule type" value="Genomic_DNA"/>
</dbReference>
<evidence type="ECO:0000313" key="4">
    <source>
        <dbReference type="EMBL" id="CAB4221396.1"/>
    </source>
</evidence>
<gene>
    <name evidence="3" type="ORF">UFOVP1146_266</name>
    <name evidence="4" type="ORF">UFOVP1638_299</name>
    <name evidence="1" type="ORF">UFOVP812_179</name>
    <name evidence="2" type="ORF">UFOVP818_386</name>
</gene>